<organism evidence="2">
    <name type="scientific">Candidatus Kentrum sp. SD</name>
    <dbReference type="NCBI Taxonomy" id="2126332"/>
    <lineage>
        <taxon>Bacteria</taxon>
        <taxon>Pseudomonadati</taxon>
        <taxon>Pseudomonadota</taxon>
        <taxon>Gammaproteobacteria</taxon>
        <taxon>Candidatus Kentrum</taxon>
    </lineage>
</organism>
<protein>
    <recommendedName>
        <fullName evidence="1">DUF6883 domain-containing protein</fullName>
    </recommendedName>
</protein>
<accession>A0A451BNU8</accession>
<feature type="domain" description="DUF6883" evidence="1">
    <location>
        <begin position="2"/>
        <end position="77"/>
    </location>
</feature>
<dbReference type="EMBL" id="CAADHB010000076">
    <property type="protein sequence ID" value="VFK79954.1"/>
    <property type="molecule type" value="Genomic_DNA"/>
</dbReference>
<dbReference type="InterPro" id="IPR049250">
    <property type="entry name" value="DUF6883"/>
</dbReference>
<dbReference type="Pfam" id="PF21814">
    <property type="entry name" value="DUF6883"/>
    <property type="match status" value="1"/>
</dbReference>
<sequence length="82" mass="9371">MFFSVLGVTSDDAEEVGAELLKAVRDCEAESRGEDRYGKRYAVDFTMTTRKGQAGVRSMWIIKSHENFARLTSCYILKRKRS</sequence>
<proteinExistence type="predicted"/>
<evidence type="ECO:0000259" key="1">
    <source>
        <dbReference type="Pfam" id="PF21814"/>
    </source>
</evidence>
<gene>
    <name evidence="2" type="ORF">BECKSD772D_GA0070982_10765</name>
</gene>
<name>A0A451BNU8_9GAMM</name>
<dbReference type="AlphaFoldDB" id="A0A451BNU8"/>
<evidence type="ECO:0000313" key="2">
    <source>
        <dbReference type="EMBL" id="VFK79954.1"/>
    </source>
</evidence>
<reference evidence="2" key="1">
    <citation type="submission" date="2019-02" db="EMBL/GenBank/DDBJ databases">
        <authorList>
            <person name="Gruber-Vodicka R. H."/>
            <person name="Seah K. B. B."/>
        </authorList>
    </citation>
    <scope>NUCLEOTIDE SEQUENCE</scope>
    <source>
        <strain evidence="2">BECK_S127</strain>
    </source>
</reference>